<dbReference type="InterPro" id="IPR003593">
    <property type="entry name" value="AAA+_ATPase"/>
</dbReference>
<dbReference type="Gene3D" id="3.40.50.300">
    <property type="entry name" value="P-loop containing nucleotide triphosphate hydrolases"/>
    <property type="match status" value="2"/>
</dbReference>
<sequence length="658" mass="71020">MERLDKHPAAVFLVIAGGATALLLALRPDLLGPLMATPSALLRNGLILGGLATGLLAASYIPARIENMRRALDQARASRKIRPIQFVDDGAAVEKKDLLATALATLDGMVGLAPVKLEVKGVIARMQVEQQRRAQNLPVAAMSQHMVFTGPPGVGKTEVARVLGTIFKALKVLRKGHLVEVDRAGLVAGYAGQTAIKTLERCKEALDGILFIDEAYALAPGGGGGSDFGKEAIDTLLKFMEDNRDRIIVIVAGYTNDMRRFIDTNPGLASRFTKTIEFPPYSPSELAEILKRMAGSQGFVLPDGFQKELIPYVGARSKAEDWANAREMRTVLEKARQAQAMRLAANPGGDINRLELSDIAAALGRQAAGAVDMDEARKVIARLDAMIGLAPVKQQVKTVVARVLVDAKRRAEGIEVGAVSQHMVFTGPPGVGKTEVARIMGDIFKALGVLRKGHVVEVDRAGLVAGYVGQTATRTLERCKEALDGILFIDEAYTLAAGGGGGGGGGSDFGKEAIDTLLKFMEDNRDRIIVIVAGYTDDMARFIDTNPGLAGRLTKTIEFPAYDPYDLVEILRLMASRQSFRLPPRFETLLIPWIEQRARARDWSNAREMRTLLERLREAQAIRLSSDPLGDHGQFELVDVERALQGRGGGTVYPATAS</sequence>
<dbReference type="PANTHER" id="PTHR43392">
    <property type="entry name" value="AAA-TYPE ATPASE FAMILY PROTEIN / ANKYRIN REPEAT FAMILY PROTEIN"/>
    <property type="match status" value="1"/>
</dbReference>
<dbReference type="GO" id="GO:0016887">
    <property type="term" value="F:ATP hydrolysis activity"/>
    <property type="evidence" value="ECO:0007669"/>
    <property type="project" value="InterPro"/>
</dbReference>
<dbReference type="PRINTS" id="PR00819">
    <property type="entry name" value="CBXCFQXSUPER"/>
</dbReference>
<evidence type="ECO:0000313" key="7">
    <source>
        <dbReference type="Proteomes" id="UP001223420"/>
    </source>
</evidence>
<dbReference type="AlphaFoldDB" id="A0AAJ1TIQ4"/>
<dbReference type="EMBL" id="JAUSWL010000001">
    <property type="protein sequence ID" value="MDQ0541391.1"/>
    <property type="molecule type" value="Genomic_DNA"/>
</dbReference>
<evidence type="ECO:0000313" key="6">
    <source>
        <dbReference type="EMBL" id="MDQ0541391.1"/>
    </source>
</evidence>
<feature type="transmembrane region" description="Helical" evidence="4">
    <location>
        <begin position="7"/>
        <end position="26"/>
    </location>
</feature>
<organism evidence="6 7">
    <name type="scientific">Methylobacterium brachiatum</name>
    <dbReference type="NCBI Taxonomy" id="269660"/>
    <lineage>
        <taxon>Bacteria</taxon>
        <taxon>Pseudomonadati</taxon>
        <taxon>Pseudomonadota</taxon>
        <taxon>Alphaproteobacteria</taxon>
        <taxon>Hyphomicrobiales</taxon>
        <taxon>Methylobacteriaceae</taxon>
        <taxon>Methylobacterium</taxon>
    </lineage>
</organism>
<dbReference type="RefSeq" id="WP_230365034.1">
    <property type="nucleotide sequence ID" value="NZ_JAJALK010000001.1"/>
</dbReference>
<keyword evidence="2" id="KW-0547">Nucleotide-binding</keyword>
<dbReference type="SMART" id="SM00382">
    <property type="entry name" value="AAA"/>
    <property type="match status" value="2"/>
</dbReference>
<feature type="domain" description="AAA+ ATPase" evidence="5">
    <location>
        <begin position="142"/>
        <end position="282"/>
    </location>
</feature>
<dbReference type="CDD" id="cd00009">
    <property type="entry name" value="AAA"/>
    <property type="match status" value="2"/>
</dbReference>
<evidence type="ECO:0000256" key="4">
    <source>
        <dbReference type="SAM" id="Phobius"/>
    </source>
</evidence>
<dbReference type="InterPro" id="IPR027417">
    <property type="entry name" value="P-loop_NTPase"/>
</dbReference>
<evidence type="ECO:0000256" key="3">
    <source>
        <dbReference type="ARBA" id="ARBA00022840"/>
    </source>
</evidence>
<keyword evidence="4" id="KW-0472">Membrane</keyword>
<name>A0AAJ1TIQ4_9HYPH</name>
<keyword evidence="3" id="KW-0067">ATP-binding</keyword>
<proteinExistence type="inferred from homology"/>
<dbReference type="SUPFAM" id="SSF52540">
    <property type="entry name" value="P-loop containing nucleoside triphosphate hydrolases"/>
    <property type="match status" value="2"/>
</dbReference>
<protein>
    <submittedName>
        <fullName evidence="6">SpoVK/Ycf46/Vps4 family AAA+-type ATPase</fullName>
    </submittedName>
</protein>
<dbReference type="Pfam" id="PF17866">
    <property type="entry name" value="AAA_lid_6"/>
    <property type="match status" value="2"/>
</dbReference>
<dbReference type="GO" id="GO:0005524">
    <property type="term" value="F:ATP binding"/>
    <property type="evidence" value="ECO:0007669"/>
    <property type="project" value="UniProtKB-KW"/>
</dbReference>
<accession>A0AAJ1TIQ4</accession>
<comment type="caution">
    <text evidence="6">The sequence shown here is derived from an EMBL/GenBank/DDBJ whole genome shotgun (WGS) entry which is preliminary data.</text>
</comment>
<dbReference type="PANTHER" id="PTHR43392:SF2">
    <property type="entry name" value="AAA-TYPE ATPASE FAMILY PROTEIN _ ANKYRIN REPEAT FAMILY PROTEIN"/>
    <property type="match status" value="1"/>
</dbReference>
<dbReference type="FunFam" id="3.40.50.300:FF:000216">
    <property type="entry name" value="Type VII secretion ATPase EccA"/>
    <property type="match status" value="2"/>
</dbReference>
<gene>
    <name evidence="6" type="ORF">QO001_000299</name>
</gene>
<evidence type="ECO:0000259" key="5">
    <source>
        <dbReference type="SMART" id="SM00382"/>
    </source>
</evidence>
<feature type="transmembrane region" description="Helical" evidence="4">
    <location>
        <begin position="46"/>
        <end position="63"/>
    </location>
</feature>
<dbReference type="InterPro" id="IPR003959">
    <property type="entry name" value="ATPase_AAA_core"/>
</dbReference>
<reference evidence="6" key="1">
    <citation type="submission" date="2023-07" db="EMBL/GenBank/DDBJ databases">
        <title>Genomic Encyclopedia of Type Strains, Phase IV (KMG-IV): sequencing the most valuable type-strain genomes for metagenomic binning, comparative biology and taxonomic classification.</title>
        <authorList>
            <person name="Goeker M."/>
        </authorList>
    </citation>
    <scope>NUCLEOTIDE SEQUENCE</scope>
    <source>
        <strain evidence="6">DSM 19569</strain>
    </source>
</reference>
<feature type="domain" description="AAA+ ATPase" evidence="5">
    <location>
        <begin position="419"/>
        <end position="563"/>
    </location>
</feature>
<evidence type="ECO:0000256" key="1">
    <source>
        <dbReference type="ARBA" id="ARBA00010378"/>
    </source>
</evidence>
<keyword evidence="4" id="KW-0812">Transmembrane</keyword>
<dbReference type="Gene3D" id="1.10.8.60">
    <property type="match status" value="2"/>
</dbReference>
<evidence type="ECO:0000256" key="2">
    <source>
        <dbReference type="ARBA" id="ARBA00022741"/>
    </source>
</evidence>
<keyword evidence="4" id="KW-1133">Transmembrane helix</keyword>
<dbReference type="Proteomes" id="UP001223420">
    <property type="component" value="Unassembled WGS sequence"/>
</dbReference>
<dbReference type="InterPro" id="IPR041627">
    <property type="entry name" value="AAA_lid_6"/>
</dbReference>
<comment type="similarity">
    <text evidence="1">Belongs to the CbxX/CfxQ family.</text>
</comment>
<dbReference type="InterPro" id="IPR050773">
    <property type="entry name" value="CbxX/CfxQ_RuBisCO_ESX"/>
</dbReference>
<dbReference type="InterPro" id="IPR000641">
    <property type="entry name" value="CbxX/CfxQ"/>
</dbReference>
<dbReference type="Pfam" id="PF00004">
    <property type="entry name" value="AAA"/>
    <property type="match status" value="2"/>
</dbReference>